<evidence type="ECO:0000313" key="2">
    <source>
        <dbReference type="Proteomes" id="UP000228921"/>
    </source>
</evidence>
<feature type="non-terminal residue" evidence="1">
    <location>
        <position position="86"/>
    </location>
</feature>
<reference evidence="1 2" key="1">
    <citation type="submission" date="2017-11" db="EMBL/GenBank/DDBJ databases">
        <title>Evolution of Phototrophy in the Chloroflexi Phylum Driven by Horizontal Gene Transfer.</title>
        <authorList>
            <person name="Ward L.M."/>
            <person name="Hemp J."/>
            <person name="Shih P.M."/>
            <person name="Mcglynn S.E."/>
            <person name="Fischer W."/>
        </authorList>
    </citation>
    <scope>NUCLEOTIDE SEQUENCE [LARGE SCALE GENOMIC DNA]</scope>
    <source>
        <strain evidence="1">CP2_2F</strain>
    </source>
</reference>
<dbReference type="InterPro" id="IPR035965">
    <property type="entry name" value="PAS-like_dom_sf"/>
</dbReference>
<dbReference type="Gene3D" id="3.30.450.20">
    <property type="entry name" value="PAS domain"/>
    <property type="match status" value="1"/>
</dbReference>
<organism evidence="1 2">
    <name type="scientific">Candidatus Thermofonsia Clade 1 bacterium</name>
    <dbReference type="NCBI Taxonomy" id="2364210"/>
    <lineage>
        <taxon>Bacteria</taxon>
        <taxon>Bacillati</taxon>
        <taxon>Chloroflexota</taxon>
        <taxon>Candidatus Thermofontia</taxon>
        <taxon>Candidatus Thermofonsia Clade 1</taxon>
    </lineage>
</organism>
<dbReference type="SUPFAM" id="SSF55785">
    <property type="entry name" value="PYP-like sensor domain (PAS domain)"/>
    <property type="match status" value="1"/>
</dbReference>
<comment type="caution">
    <text evidence="1">The sequence shown here is derived from an EMBL/GenBank/DDBJ whole genome shotgun (WGS) entry which is preliminary data.</text>
</comment>
<protein>
    <submittedName>
        <fullName evidence="1">Permease</fullName>
    </submittedName>
</protein>
<accession>A0A2M8NY21</accession>
<proteinExistence type="predicted"/>
<dbReference type="Proteomes" id="UP000228921">
    <property type="component" value="Unassembled WGS sequence"/>
</dbReference>
<dbReference type="NCBIfam" id="TIGR00229">
    <property type="entry name" value="sensory_box"/>
    <property type="match status" value="1"/>
</dbReference>
<dbReference type="EMBL" id="PGTK01000018">
    <property type="protein sequence ID" value="PJF30190.1"/>
    <property type="molecule type" value="Genomic_DNA"/>
</dbReference>
<dbReference type="InterPro" id="IPR000014">
    <property type="entry name" value="PAS"/>
</dbReference>
<gene>
    <name evidence="1" type="ORF">CUN51_08585</name>
</gene>
<dbReference type="AlphaFoldDB" id="A0A2M8NY21"/>
<evidence type="ECO:0000313" key="1">
    <source>
        <dbReference type="EMBL" id="PJF30190.1"/>
    </source>
</evidence>
<name>A0A2M8NY21_9CHLR</name>
<sequence length="86" mass="9320">MLRCDGSPMPLAEHAAVRALREGRAIIGQEQGIRQPDGSISWMSVSAAPIPLEDYGVAIAHVDISARKAAEAALHQREQEFRTLAE</sequence>